<gene>
    <name evidence="1" type="ORF">EX30DRAFT_250760</name>
</gene>
<evidence type="ECO:0000313" key="2">
    <source>
        <dbReference type="Proteomes" id="UP000298138"/>
    </source>
</evidence>
<accession>A0A4S2MY04</accession>
<name>A0A4S2MY04_9PEZI</name>
<keyword evidence="2" id="KW-1185">Reference proteome</keyword>
<evidence type="ECO:0000313" key="1">
    <source>
        <dbReference type="EMBL" id="TGZ81618.1"/>
    </source>
</evidence>
<organism evidence="1 2">
    <name type="scientific">Ascodesmis nigricans</name>
    <dbReference type="NCBI Taxonomy" id="341454"/>
    <lineage>
        <taxon>Eukaryota</taxon>
        <taxon>Fungi</taxon>
        <taxon>Dikarya</taxon>
        <taxon>Ascomycota</taxon>
        <taxon>Pezizomycotina</taxon>
        <taxon>Pezizomycetes</taxon>
        <taxon>Pezizales</taxon>
        <taxon>Ascodesmidaceae</taxon>
        <taxon>Ascodesmis</taxon>
    </lineage>
</organism>
<protein>
    <submittedName>
        <fullName evidence="1">Uncharacterized protein</fullName>
    </submittedName>
</protein>
<proteinExistence type="predicted"/>
<dbReference type="InParanoid" id="A0A4S2MY04"/>
<dbReference type="Proteomes" id="UP000298138">
    <property type="component" value="Unassembled WGS sequence"/>
</dbReference>
<dbReference type="EMBL" id="ML220118">
    <property type="protein sequence ID" value="TGZ81618.1"/>
    <property type="molecule type" value="Genomic_DNA"/>
</dbReference>
<dbReference type="AlphaFoldDB" id="A0A4S2MY04"/>
<sequence length="83" mass="9650">MGSWFREPPSFRRSRRCSVCMLITEDPGNHPQKGKLRTLFQFSRTRWEKWRSPLSIIIIIISSSSIAQKASLVTRVRVASPEF</sequence>
<reference evidence="1 2" key="1">
    <citation type="submission" date="2019-04" db="EMBL/GenBank/DDBJ databases">
        <title>Comparative genomics and transcriptomics to analyze fruiting body development in filamentous ascomycetes.</title>
        <authorList>
            <consortium name="DOE Joint Genome Institute"/>
            <person name="Lutkenhaus R."/>
            <person name="Traeger S."/>
            <person name="Breuer J."/>
            <person name="Kuo A."/>
            <person name="Lipzen A."/>
            <person name="Pangilinan J."/>
            <person name="Dilworth D."/>
            <person name="Sandor L."/>
            <person name="Poggeler S."/>
            <person name="Barry K."/>
            <person name="Grigoriev I.V."/>
            <person name="Nowrousian M."/>
        </authorList>
    </citation>
    <scope>NUCLEOTIDE SEQUENCE [LARGE SCALE GENOMIC DNA]</scope>
    <source>
        <strain evidence="1 2">CBS 389.68</strain>
    </source>
</reference>